<dbReference type="GO" id="GO:0009052">
    <property type="term" value="P:pentose-phosphate shunt, non-oxidative branch"/>
    <property type="evidence" value="ECO:0007669"/>
    <property type="project" value="TreeGrafter"/>
</dbReference>
<gene>
    <name evidence="9" type="ORF">UU42_C0020G0005</name>
</gene>
<dbReference type="PATRIC" id="fig|1618555.3.peg.797"/>
<accession>A0A0G0X3G1</accession>
<evidence type="ECO:0000256" key="4">
    <source>
        <dbReference type="ARBA" id="ARBA00011738"/>
    </source>
</evidence>
<evidence type="ECO:0000256" key="1">
    <source>
        <dbReference type="ARBA" id="ARBA00001713"/>
    </source>
</evidence>
<reference evidence="9 10" key="1">
    <citation type="journal article" date="2015" name="Nature">
        <title>rRNA introns, odd ribosomes, and small enigmatic genomes across a large radiation of phyla.</title>
        <authorList>
            <person name="Brown C.T."/>
            <person name="Hug L.A."/>
            <person name="Thomas B.C."/>
            <person name="Sharon I."/>
            <person name="Castelle C.J."/>
            <person name="Singh A."/>
            <person name="Wilkins M.J."/>
            <person name="Williams K.H."/>
            <person name="Banfield J.F."/>
        </authorList>
    </citation>
    <scope>NUCLEOTIDE SEQUENCE [LARGE SCALE GENOMIC DNA]</scope>
</reference>
<evidence type="ECO:0000256" key="3">
    <source>
        <dbReference type="ARBA" id="ARBA00008754"/>
    </source>
</evidence>
<dbReference type="Gene3D" id="3.40.1400.10">
    <property type="entry name" value="Sugar-phosphate isomerase, RpiB/LacA/LacB"/>
    <property type="match status" value="1"/>
</dbReference>
<protein>
    <recommendedName>
        <fullName evidence="6">Ribose-5-phosphate isomerase B</fullName>
        <ecNumber evidence="5">5.3.1.6</ecNumber>
    </recommendedName>
    <alternativeName>
        <fullName evidence="8">Phosphoriboisomerase B</fullName>
    </alternativeName>
</protein>
<dbReference type="PIRSF" id="PIRSF005384">
    <property type="entry name" value="RpiB_LacA_B"/>
    <property type="match status" value="1"/>
</dbReference>
<dbReference type="PANTHER" id="PTHR30345:SF0">
    <property type="entry name" value="DNA DAMAGE-REPAIR_TOLERATION PROTEIN DRT102"/>
    <property type="match status" value="1"/>
</dbReference>
<dbReference type="Pfam" id="PF02502">
    <property type="entry name" value="LacAB_rpiB"/>
    <property type="match status" value="1"/>
</dbReference>
<evidence type="ECO:0000256" key="8">
    <source>
        <dbReference type="ARBA" id="ARBA00032117"/>
    </source>
</evidence>
<evidence type="ECO:0000313" key="10">
    <source>
        <dbReference type="Proteomes" id="UP000034676"/>
    </source>
</evidence>
<evidence type="ECO:0000313" key="9">
    <source>
        <dbReference type="EMBL" id="KKR91170.1"/>
    </source>
</evidence>
<dbReference type="InterPro" id="IPR036569">
    <property type="entry name" value="RpiB_LacA_LacB_sf"/>
</dbReference>
<dbReference type="NCBIfam" id="NF004051">
    <property type="entry name" value="PRK05571.1"/>
    <property type="match status" value="1"/>
</dbReference>
<name>A0A0G0X3G1_9BACT</name>
<dbReference type="Proteomes" id="UP000034676">
    <property type="component" value="Unassembled WGS sequence"/>
</dbReference>
<dbReference type="InterPro" id="IPR011860">
    <property type="entry name" value="Rib-5-P_Isoase_Actino"/>
</dbReference>
<comment type="pathway">
    <text evidence="2">Carbohydrate degradation; pentose phosphate pathway; D-ribose 5-phosphate from D-ribulose 5-phosphate (non-oxidative stage): step 1/1.</text>
</comment>
<dbReference type="AlphaFoldDB" id="A0A0G0X3G1"/>
<sequence>MKIYLGADHAGFEFKEKIKEFLMSGGYEVEDCGAKTYEPNDDYPDFCSVAAKKTAENHGSFGIVLGKSGAGEAIVANKIKGIRAALGVNEENVRLAREHNDANVLSLGSIFCDTETAKKLAKLFLETPFSNEERHVRRVNKIRELENNQ</sequence>
<dbReference type="PANTHER" id="PTHR30345">
    <property type="entry name" value="RIBOSE-5-PHOSPHATE ISOMERASE B"/>
    <property type="match status" value="1"/>
</dbReference>
<dbReference type="EMBL" id="LCAO01000020">
    <property type="protein sequence ID" value="KKR91170.1"/>
    <property type="molecule type" value="Genomic_DNA"/>
</dbReference>
<keyword evidence="7 9" id="KW-0413">Isomerase</keyword>
<proteinExistence type="inferred from homology"/>
<dbReference type="EC" id="5.3.1.6" evidence="5"/>
<comment type="catalytic activity">
    <reaction evidence="1">
        <text>aldehydo-D-ribose 5-phosphate = D-ribulose 5-phosphate</text>
        <dbReference type="Rhea" id="RHEA:14657"/>
        <dbReference type="ChEBI" id="CHEBI:58121"/>
        <dbReference type="ChEBI" id="CHEBI:58273"/>
        <dbReference type="EC" id="5.3.1.6"/>
    </reaction>
</comment>
<dbReference type="NCBIfam" id="TIGR00689">
    <property type="entry name" value="rpiB_lacA_lacB"/>
    <property type="match status" value="1"/>
</dbReference>
<comment type="caution">
    <text evidence="9">The sequence shown here is derived from an EMBL/GenBank/DDBJ whole genome shotgun (WGS) entry which is preliminary data.</text>
</comment>
<evidence type="ECO:0000256" key="2">
    <source>
        <dbReference type="ARBA" id="ARBA00004988"/>
    </source>
</evidence>
<dbReference type="GO" id="GO:0004751">
    <property type="term" value="F:ribose-5-phosphate isomerase activity"/>
    <property type="evidence" value="ECO:0007669"/>
    <property type="project" value="UniProtKB-EC"/>
</dbReference>
<comment type="similarity">
    <text evidence="3">Belongs to the LacAB/RpiB family.</text>
</comment>
<dbReference type="SUPFAM" id="SSF89623">
    <property type="entry name" value="Ribose/Galactose isomerase RpiB/AlsB"/>
    <property type="match status" value="1"/>
</dbReference>
<evidence type="ECO:0000256" key="7">
    <source>
        <dbReference type="ARBA" id="ARBA00023235"/>
    </source>
</evidence>
<dbReference type="NCBIfam" id="TIGR02133">
    <property type="entry name" value="RPI_actino"/>
    <property type="match status" value="1"/>
</dbReference>
<evidence type="ECO:0000256" key="5">
    <source>
        <dbReference type="ARBA" id="ARBA00011959"/>
    </source>
</evidence>
<comment type="subunit">
    <text evidence="4">Homodimer.</text>
</comment>
<organism evidence="9 10">
    <name type="scientific">Candidatus Woesebacteria bacterium GW2011_GWA1_41_13b</name>
    <dbReference type="NCBI Taxonomy" id="1618555"/>
    <lineage>
        <taxon>Bacteria</taxon>
        <taxon>Candidatus Woeseibacteriota</taxon>
    </lineage>
</organism>
<dbReference type="GO" id="GO:0019316">
    <property type="term" value="P:D-allose catabolic process"/>
    <property type="evidence" value="ECO:0007669"/>
    <property type="project" value="TreeGrafter"/>
</dbReference>
<dbReference type="InterPro" id="IPR003500">
    <property type="entry name" value="RpiB_LacA_LacB"/>
</dbReference>
<evidence type="ECO:0000256" key="6">
    <source>
        <dbReference type="ARBA" id="ARBA00014007"/>
    </source>
</evidence>